<dbReference type="Pfam" id="PF03235">
    <property type="entry name" value="GmrSD_N"/>
    <property type="match status" value="1"/>
</dbReference>
<accession>A0AAD0MN75</accession>
<proteinExistence type="predicted"/>
<dbReference type="EMBL" id="CP022432">
    <property type="protein sequence ID" value="AVN65738.1"/>
    <property type="molecule type" value="Genomic_DNA"/>
</dbReference>
<evidence type="ECO:0000313" key="3">
    <source>
        <dbReference type="Proteomes" id="UP000237990"/>
    </source>
</evidence>
<reference evidence="2 3" key="1">
    <citation type="submission" date="2017-07" db="EMBL/GenBank/DDBJ databases">
        <title>Comparative genomic analysis of Mesoplasma florum.</title>
        <authorList>
            <person name="Baby V."/>
            <person name="Lachance J.-C."/>
            <person name="Gagnon J."/>
            <person name="Lucier J.-F."/>
            <person name="Matteau D."/>
            <person name="Knight T.F."/>
            <person name="Rodrigue S."/>
        </authorList>
    </citation>
    <scope>NUCLEOTIDE SEQUENCE [LARGE SCALE GENOMIC DNA]</scope>
    <source>
        <strain evidence="2 3">W12</strain>
    </source>
</reference>
<name>A0AAD0MN75_MESFO</name>
<gene>
    <name evidence="2" type="ORF">MflW12_3330</name>
</gene>
<dbReference type="RefSeq" id="WP_023025710.1">
    <property type="nucleotide sequence ID" value="NZ_CP022432.1"/>
</dbReference>
<sequence length="647" mass="77028">MNSNIETKYCSEEFGKILKMINSNYNGEKIMLPDFQRNRVWKLKEKQEFRNSLINNFPFGSILLHNKNNENTSLLIDGYQRISTMIEFYFKPFLFLKWVDLQVSDSEGISFLQGDKKIWKKFKESFIKNIKNENIELDITDFIKQNITKLANDNIKTEVINHFVVSIKEKMQKKIDELINFSKKILDVQLPIVKVTTLKNHDLIADIFTNINTSGIKLTKFEIAASRWKNVNINIKYIKNDELFSLILNKIKEKYSYFNDNKNNMPIEISREFKLELEKGEKIDLFELCFGFSKILEEQSYMLFDSTIRKKIDIFEPGFTILNYCMNKTNKDFDKFAENFSDLFKIEENDYAIVKILNMFRYILDIVKNINLYFELPSNKVLLGSANNKNIFWGESKTKTANTIKPSKNQSVSFIIELFNDLYEDFRDYEIYQNLNKRIIEKITKEFHFLKYLLFDTLSNKFESSVNKINDEFIFNKTFRYNRNIEEKQMLKALKDKIIDYNTDSSNDKRKSLTDKGMRMIISVAYKEILNSNINSSVCNYNIDHIYPINLNKKLIESEKLKINSIGNIQLIPENINKIKKDKNLFDFIDSEDFESNKIEKWTFLNKENFYLFNINDKENLIANYEKMILLREEEIIKKVIRYMYSN</sequence>
<organism evidence="2 3">
    <name type="scientific">Mesoplasma florum</name>
    <name type="common">Acholeplasma florum</name>
    <dbReference type="NCBI Taxonomy" id="2151"/>
    <lineage>
        <taxon>Bacteria</taxon>
        <taxon>Bacillati</taxon>
        <taxon>Mycoplasmatota</taxon>
        <taxon>Mollicutes</taxon>
        <taxon>Entomoplasmatales</taxon>
        <taxon>Entomoplasmataceae</taxon>
        <taxon>Mesoplasma</taxon>
    </lineage>
</organism>
<feature type="domain" description="GmrSD restriction endonucleases N-terminal" evidence="1">
    <location>
        <begin position="19"/>
        <end position="226"/>
    </location>
</feature>
<protein>
    <recommendedName>
        <fullName evidence="1">GmrSD restriction endonucleases N-terminal domain-containing protein</fullName>
    </recommendedName>
</protein>
<dbReference type="Proteomes" id="UP000237990">
    <property type="component" value="Chromosome"/>
</dbReference>
<dbReference type="PANTHER" id="PTHR37292">
    <property type="entry name" value="VNG6097C"/>
    <property type="match status" value="1"/>
</dbReference>
<evidence type="ECO:0000313" key="2">
    <source>
        <dbReference type="EMBL" id="AVN65738.1"/>
    </source>
</evidence>
<dbReference type="PANTHER" id="PTHR37292:SF2">
    <property type="entry name" value="DUF262 DOMAIN-CONTAINING PROTEIN"/>
    <property type="match status" value="1"/>
</dbReference>
<evidence type="ECO:0000259" key="1">
    <source>
        <dbReference type="Pfam" id="PF03235"/>
    </source>
</evidence>
<dbReference type="AlphaFoldDB" id="A0AAD0MN75"/>
<dbReference type="InterPro" id="IPR004919">
    <property type="entry name" value="GmrSD_N"/>
</dbReference>